<dbReference type="InterPro" id="IPR019748">
    <property type="entry name" value="FERM_central"/>
</dbReference>
<dbReference type="Gene3D" id="2.30.29.30">
    <property type="entry name" value="Pleckstrin-homology domain (PH domain)/Phosphotyrosine-binding domain (PTB)"/>
    <property type="match status" value="1"/>
</dbReference>
<evidence type="ECO:0000256" key="1">
    <source>
        <dbReference type="SAM" id="MobiDB-lite"/>
    </source>
</evidence>
<reference evidence="3" key="1">
    <citation type="journal article" date="2023" name="Insect Mol. Biol.">
        <title>Genome sequencing provides insights into the evolution of gene families encoding plant cell wall-degrading enzymes in longhorned beetles.</title>
        <authorList>
            <person name="Shin N.R."/>
            <person name="Okamura Y."/>
            <person name="Kirsch R."/>
            <person name="Pauchet Y."/>
        </authorList>
    </citation>
    <scope>NUCLEOTIDE SEQUENCE</scope>
    <source>
        <strain evidence="3">MMC_N1</strain>
    </source>
</reference>
<dbReference type="InterPro" id="IPR035963">
    <property type="entry name" value="FERM_2"/>
</dbReference>
<dbReference type="Proteomes" id="UP001162164">
    <property type="component" value="Unassembled WGS sequence"/>
</dbReference>
<dbReference type="EMBL" id="JAPWTJ010000090">
    <property type="protein sequence ID" value="KAJ8983183.1"/>
    <property type="molecule type" value="Genomic_DNA"/>
</dbReference>
<sequence>MEIDILEEFKKCKGLSPAHAEQSYLNDVKWLEMYGVDMHTVLGKDSMEYKLGLTPTGILETHLLQPFVLYIVNFRLHNEKACKHLWKCAVEHHGFFRLRAPSKVLLPDRISLGWAQGLDILDEPNIKVHIKIEPDGLFSMVKGKVTYYVKEKKENQSSSSEKSTATNEPIYCTVKDDITKSSTPTPSTPTPTGPESIGVVSQNSFGKASVGQNSFGKASVTSFGKTSAGNSFGKASVGCSSSYSIILRAVIFKGVFSPSRDKSTRYLKEIYKRKFKFLGDIFRNRVIHLSQTKGY</sequence>
<dbReference type="InterPro" id="IPR011993">
    <property type="entry name" value="PH-like_dom_sf"/>
</dbReference>
<dbReference type="SMART" id="SM01196">
    <property type="entry name" value="FERM_C"/>
    <property type="match status" value="1"/>
</dbReference>
<feature type="region of interest" description="Disordered" evidence="1">
    <location>
        <begin position="177"/>
        <end position="198"/>
    </location>
</feature>
<evidence type="ECO:0000259" key="2">
    <source>
        <dbReference type="SMART" id="SM01196"/>
    </source>
</evidence>
<proteinExistence type="predicted"/>
<dbReference type="PANTHER" id="PTHR23280:SF25">
    <property type="entry name" value="MOESIN_EZRIN_RADIXIN HOMOLOG 1"/>
    <property type="match status" value="1"/>
</dbReference>
<dbReference type="CDD" id="cd14473">
    <property type="entry name" value="FERM_B-lobe"/>
    <property type="match status" value="1"/>
</dbReference>
<gene>
    <name evidence="3" type="ORF">NQ317_005826</name>
</gene>
<name>A0ABQ9K0R4_9CUCU</name>
<accession>A0ABQ9K0R4</accession>
<dbReference type="InterPro" id="IPR018980">
    <property type="entry name" value="FERM_PH-like_C"/>
</dbReference>
<dbReference type="SUPFAM" id="SSF50729">
    <property type="entry name" value="PH domain-like"/>
    <property type="match status" value="1"/>
</dbReference>
<organism evidence="3 4">
    <name type="scientific">Molorchus minor</name>
    <dbReference type="NCBI Taxonomy" id="1323400"/>
    <lineage>
        <taxon>Eukaryota</taxon>
        <taxon>Metazoa</taxon>
        <taxon>Ecdysozoa</taxon>
        <taxon>Arthropoda</taxon>
        <taxon>Hexapoda</taxon>
        <taxon>Insecta</taxon>
        <taxon>Pterygota</taxon>
        <taxon>Neoptera</taxon>
        <taxon>Endopterygota</taxon>
        <taxon>Coleoptera</taxon>
        <taxon>Polyphaga</taxon>
        <taxon>Cucujiformia</taxon>
        <taxon>Chrysomeloidea</taxon>
        <taxon>Cerambycidae</taxon>
        <taxon>Lamiinae</taxon>
        <taxon>Monochamini</taxon>
        <taxon>Molorchus</taxon>
    </lineage>
</organism>
<protein>
    <recommendedName>
        <fullName evidence="2">FERM C-terminal PH-like domain-containing protein</fullName>
    </recommendedName>
</protein>
<evidence type="ECO:0000313" key="4">
    <source>
        <dbReference type="Proteomes" id="UP001162164"/>
    </source>
</evidence>
<keyword evidence="4" id="KW-1185">Reference proteome</keyword>
<evidence type="ECO:0000313" key="3">
    <source>
        <dbReference type="EMBL" id="KAJ8983183.1"/>
    </source>
</evidence>
<dbReference type="Pfam" id="PF09380">
    <property type="entry name" value="FERM_C"/>
    <property type="match status" value="1"/>
</dbReference>
<comment type="caution">
    <text evidence="3">The sequence shown here is derived from an EMBL/GenBank/DDBJ whole genome shotgun (WGS) entry which is preliminary data.</text>
</comment>
<feature type="domain" description="FERM C-terminal PH-like" evidence="2">
    <location>
        <begin position="43"/>
        <end position="104"/>
    </location>
</feature>
<dbReference type="SUPFAM" id="SSF47031">
    <property type="entry name" value="Second domain of FERM"/>
    <property type="match status" value="1"/>
</dbReference>
<dbReference type="PANTHER" id="PTHR23280">
    <property type="entry name" value="4.1 G PROTEIN"/>
    <property type="match status" value="1"/>
</dbReference>